<dbReference type="EMBL" id="QJKJ01017887">
    <property type="protein sequence ID" value="RDX58047.1"/>
    <property type="molecule type" value="Genomic_DNA"/>
</dbReference>
<dbReference type="OrthoDB" id="1745734at2759"/>
<name>A0A371DZR5_MUCPR</name>
<feature type="compositionally biased region" description="Acidic residues" evidence="1">
    <location>
        <begin position="162"/>
        <end position="177"/>
    </location>
</feature>
<organism evidence="2 3">
    <name type="scientific">Mucuna pruriens</name>
    <name type="common">Velvet bean</name>
    <name type="synonym">Dolichos pruriens</name>
    <dbReference type="NCBI Taxonomy" id="157652"/>
    <lineage>
        <taxon>Eukaryota</taxon>
        <taxon>Viridiplantae</taxon>
        <taxon>Streptophyta</taxon>
        <taxon>Embryophyta</taxon>
        <taxon>Tracheophyta</taxon>
        <taxon>Spermatophyta</taxon>
        <taxon>Magnoliopsida</taxon>
        <taxon>eudicotyledons</taxon>
        <taxon>Gunneridae</taxon>
        <taxon>Pentapetalae</taxon>
        <taxon>rosids</taxon>
        <taxon>fabids</taxon>
        <taxon>Fabales</taxon>
        <taxon>Fabaceae</taxon>
        <taxon>Papilionoideae</taxon>
        <taxon>50 kb inversion clade</taxon>
        <taxon>NPAAA clade</taxon>
        <taxon>indigoferoid/millettioid clade</taxon>
        <taxon>Phaseoleae</taxon>
        <taxon>Mucuna</taxon>
    </lineage>
</organism>
<protein>
    <recommendedName>
        <fullName evidence="4">DUF659 domain-containing protein</fullName>
    </recommendedName>
</protein>
<feature type="compositionally biased region" description="Basic and acidic residues" evidence="1">
    <location>
        <begin position="152"/>
        <end position="161"/>
    </location>
</feature>
<feature type="compositionally biased region" description="Acidic residues" evidence="1">
    <location>
        <begin position="186"/>
        <end position="199"/>
    </location>
</feature>
<reference evidence="2" key="1">
    <citation type="submission" date="2018-05" db="EMBL/GenBank/DDBJ databases">
        <title>Draft genome of Mucuna pruriens seed.</title>
        <authorList>
            <person name="Nnadi N.E."/>
            <person name="Vos R."/>
            <person name="Hasami M.H."/>
            <person name="Devisetty U.K."/>
            <person name="Aguiy J.C."/>
        </authorList>
    </citation>
    <scope>NUCLEOTIDE SEQUENCE [LARGE SCALE GENOMIC DNA]</scope>
    <source>
        <strain evidence="2">JCA_2017</strain>
    </source>
</reference>
<dbReference type="AlphaFoldDB" id="A0A371DZR5"/>
<dbReference type="Proteomes" id="UP000257109">
    <property type="component" value="Unassembled WGS sequence"/>
</dbReference>
<gene>
    <name evidence="2" type="ORF">CR513_62666</name>
</gene>
<sequence length="199" mass="22945">MEGVQEDEDEEDKMQDIVRLKSGKRPISSSIDVSSIVAKKKNINTWDKVYQLLNNFVEEIGEENVIQVVTDNEKRYECRDLIDPIVLNDINDKNEWIVGELDGDGEDVKDELVFDDDVLTWRDVASTTRVAEPLKYTRRQTKMQMEVFASTSRKEKGKGVVEEDEDEPSQDEGEEEYNSSFNGSDGDNDMELQEDEEDY</sequence>
<feature type="region of interest" description="Disordered" evidence="1">
    <location>
        <begin position="147"/>
        <end position="199"/>
    </location>
</feature>
<evidence type="ECO:0008006" key="4">
    <source>
        <dbReference type="Google" id="ProtNLM"/>
    </source>
</evidence>
<comment type="caution">
    <text evidence="2">The sequence shown here is derived from an EMBL/GenBank/DDBJ whole genome shotgun (WGS) entry which is preliminary data.</text>
</comment>
<proteinExistence type="predicted"/>
<evidence type="ECO:0000256" key="1">
    <source>
        <dbReference type="SAM" id="MobiDB-lite"/>
    </source>
</evidence>
<evidence type="ECO:0000313" key="3">
    <source>
        <dbReference type="Proteomes" id="UP000257109"/>
    </source>
</evidence>
<feature type="non-terminal residue" evidence="2">
    <location>
        <position position="1"/>
    </location>
</feature>
<keyword evidence="3" id="KW-1185">Reference proteome</keyword>
<accession>A0A371DZR5</accession>
<evidence type="ECO:0000313" key="2">
    <source>
        <dbReference type="EMBL" id="RDX58047.1"/>
    </source>
</evidence>